<dbReference type="AlphaFoldDB" id="A0A6A0H7C2"/>
<reference evidence="1" key="2">
    <citation type="journal article" date="2018" name="Environ. Sci. Technol.">
        <title>The Toxicogenome of Hyalella azteca: A Model for Sediment Ecotoxicology and Evolutionary Toxicology.</title>
        <authorList>
            <person name="Poynton H.C."/>
            <person name="Hasenbein S."/>
            <person name="Benoit J.B."/>
            <person name="Sepulveda M.S."/>
            <person name="Poelchau M.F."/>
            <person name="Hughes D.S.T."/>
            <person name="Murali S.C."/>
            <person name="Chen S."/>
            <person name="Glastad K.M."/>
            <person name="Goodisman M.A.D."/>
            <person name="Werren J.H."/>
            <person name="Vineis J.H."/>
            <person name="Bowen J.L."/>
            <person name="Friedrich M."/>
            <person name="Jones J."/>
            <person name="Robertson H.M."/>
            <person name="Feyereisen R."/>
            <person name="Mechler-Hickson A."/>
            <person name="Mathers N."/>
            <person name="Lee C.E."/>
            <person name="Colbourne J.K."/>
            <person name="Biales A."/>
            <person name="Johnston J.S."/>
            <person name="Wellborn G.A."/>
            <person name="Rosendale A.J."/>
            <person name="Cridge A.G."/>
            <person name="Munoz-Torres M.C."/>
            <person name="Bain P.A."/>
            <person name="Manny A.R."/>
            <person name="Major K.M."/>
            <person name="Lambert F.N."/>
            <person name="Vulpe C.D."/>
            <person name="Tuck P."/>
            <person name="Blalock B.J."/>
            <person name="Lin Y.Y."/>
            <person name="Smith M.E."/>
            <person name="Ochoa-Acuna H."/>
            <person name="Chen M.M."/>
            <person name="Childers C.P."/>
            <person name="Qu J."/>
            <person name="Dugan S."/>
            <person name="Lee S.L."/>
            <person name="Chao H."/>
            <person name="Dinh H."/>
            <person name="Han Y."/>
            <person name="Doddapaneni H."/>
            <person name="Worley K.C."/>
            <person name="Muzny D.M."/>
            <person name="Gibbs R.A."/>
            <person name="Richards S."/>
        </authorList>
    </citation>
    <scope>NUCLEOTIDE SEQUENCE</scope>
    <source>
        <strain evidence="1">HAZT.00-mixed</strain>
        <tissue evidence="1">Whole organism</tissue>
    </source>
</reference>
<gene>
    <name evidence="1" type="ORF">HAZT_HAZT008678</name>
</gene>
<name>A0A6A0H7C2_HYAAZ</name>
<accession>A0A6A0H7C2</accession>
<sequence>MVGQLPHPSQPSVFSSPSLAPYGAAPPGALAPPYQGYSLANVDMSSFQGIDWTNVYNVGIAPLPQQASFARSKAPLPSAMRPYLSKTPLPSA</sequence>
<dbReference type="Proteomes" id="UP000711488">
    <property type="component" value="Unassembled WGS sequence"/>
</dbReference>
<reference evidence="1" key="3">
    <citation type="submission" date="2019-06" db="EMBL/GenBank/DDBJ databases">
        <authorList>
            <person name="Poynton C."/>
            <person name="Hasenbein S."/>
            <person name="Benoit J.B."/>
            <person name="Sepulveda M.S."/>
            <person name="Poelchau M.F."/>
            <person name="Murali S.C."/>
            <person name="Chen S."/>
            <person name="Glastad K.M."/>
            <person name="Werren J.H."/>
            <person name="Vineis J.H."/>
            <person name="Bowen J.L."/>
            <person name="Friedrich M."/>
            <person name="Jones J."/>
            <person name="Robertson H.M."/>
            <person name="Feyereisen R."/>
            <person name="Mechler-Hickson A."/>
            <person name="Mathers N."/>
            <person name="Lee C.E."/>
            <person name="Colbourne J.K."/>
            <person name="Biales A."/>
            <person name="Johnston J.S."/>
            <person name="Wellborn G.A."/>
            <person name="Rosendale A.J."/>
            <person name="Cridge A.G."/>
            <person name="Munoz-Torres M.C."/>
            <person name="Bain P.A."/>
            <person name="Manny A.R."/>
            <person name="Major K.M."/>
            <person name="Lambert F.N."/>
            <person name="Vulpe C.D."/>
            <person name="Tuck P."/>
            <person name="Blalock B.J."/>
            <person name="Lin Y.-Y."/>
            <person name="Smith M.E."/>
            <person name="Ochoa-Acuna H."/>
            <person name="Chen M.-J.M."/>
            <person name="Childers C.P."/>
            <person name="Qu J."/>
            <person name="Dugan S."/>
            <person name="Lee S.L."/>
            <person name="Chao H."/>
            <person name="Dinh H."/>
            <person name="Han Y."/>
            <person name="Doddapaneni H."/>
            <person name="Worley K.C."/>
            <person name="Muzny D.M."/>
            <person name="Gibbs R.A."/>
            <person name="Richards S."/>
        </authorList>
    </citation>
    <scope>NUCLEOTIDE SEQUENCE</scope>
    <source>
        <strain evidence="1">HAZT.00-mixed</strain>
        <tissue evidence="1">Whole organism</tissue>
    </source>
</reference>
<evidence type="ECO:0000313" key="1">
    <source>
        <dbReference type="EMBL" id="KAA0201650.1"/>
    </source>
</evidence>
<protein>
    <submittedName>
        <fullName evidence="1">Uncharacterized protein</fullName>
    </submittedName>
</protein>
<proteinExistence type="predicted"/>
<reference evidence="1" key="1">
    <citation type="submission" date="2014-08" db="EMBL/GenBank/DDBJ databases">
        <authorList>
            <person name="Murali S."/>
            <person name="Richards S."/>
            <person name="Bandaranaike D."/>
            <person name="Bellair M."/>
            <person name="Blankenburg K."/>
            <person name="Chao H."/>
            <person name="Dinh H."/>
            <person name="Doddapaneni H."/>
            <person name="Dugan-Rocha S."/>
            <person name="Elkadiri S."/>
            <person name="Gnanaolivu R."/>
            <person name="Hughes D."/>
            <person name="Lee S."/>
            <person name="Li M."/>
            <person name="Ming W."/>
            <person name="Munidasa M."/>
            <person name="Muniz J."/>
            <person name="Nguyen L."/>
            <person name="Osuji N."/>
            <person name="Pu L.-L."/>
            <person name="Puazo M."/>
            <person name="Skinner E."/>
            <person name="Qu C."/>
            <person name="Quiroz J."/>
            <person name="Raj R."/>
            <person name="Weissenberger G."/>
            <person name="Xin Y."/>
            <person name="Zou X."/>
            <person name="Han Y."/>
            <person name="Worley K."/>
            <person name="Muzny D."/>
            <person name="Gibbs R."/>
        </authorList>
    </citation>
    <scope>NUCLEOTIDE SEQUENCE</scope>
    <source>
        <strain evidence="1">HAZT.00-mixed</strain>
        <tissue evidence="1">Whole organism</tissue>
    </source>
</reference>
<dbReference type="EMBL" id="JQDR03005228">
    <property type="protein sequence ID" value="KAA0201650.1"/>
    <property type="molecule type" value="Genomic_DNA"/>
</dbReference>
<organism evidence="1">
    <name type="scientific">Hyalella azteca</name>
    <name type="common">Amphipod</name>
    <dbReference type="NCBI Taxonomy" id="294128"/>
    <lineage>
        <taxon>Eukaryota</taxon>
        <taxon>Metazoa</taxon>
        <taxon>Ecdysozoa</taxon>
        <taxon>Arthropoda</taxon>
        <taxon>Crustacea</taxon>
        <taxon>Multicrustacea</taxon>
        <taxon>Malacostraca</taxon>
        <taxon>Eumalacostraca</taxon>
        <taxon>Peracarida</taxon>
        <taxon>Amphipoda</taxon>
        <taxon>Senticaudata</taxon>
        <taxon>Talitrida</taxon>
        <taxon>Talitroidea</taxon>
        <taxon>Hyalellidae</taxon>
        <taxon>Hyalella</taxon>
    </lineage>
</organism>
<comment type="caution">
    <text evidence="1">The sequence shown here is derived from an EMBL/GenBank/DDBJ whole genome shotgun (WGS) entry which is preliminary data.</text>
</comment>